<dbReference type="SUPFAM" id="SSF88659">
    <property type="entry name" value="Sigma3 and sigma4 domains of RNA polymerase sigma factors"/>
    <property type="match status" value="1"/>
</dbReference>
<proteinExistence type="predicted"/>
<dbReference type="PRINTS" id="PR00046">
    <property type="entry name" value="SIGMA70FCT"/>
</dbReference>
<dbReference type="GO" id="GO:0006352">
    <property type="term" value="P:DNA-templated transcription initiation"/>
    <property type="evidence" value="ECO:0007669"/>
    <property type="project" value="InterPro"/>
</dbReference>
<dbReference type="InterPro" id="IPR036388">
    <property type="entry name" value="WH-like_DNA-bd_sf"/>
</dbReference>
<dbReference type="GO" id="GO:0003700">
    <property type="term" value="F:DNA-binding transcription factor activity"/>
    <property type="evidence" value="ECO:0007669"/>
    <property type="project" value="InterPro"/>
</dbReference>
<dbReference type="InterPro" id="IPR000943">
    <property type="entry name" value="RNA_pol_sigma70"/>
</dbReference>
<dbReference type="RefSeq" id="WP_306820987.1">
    <property type="nucleotide sequence ID" value="NZ_PCHA01000041.1"/>
</dbReference>
<dbReference type="AlphaFoldDB" id="A0A2N3QN26"/>
<dbReference type="Gene3D" id="1.10.10.10">
    <property type="entry name" value="Winged helix-like DNA-binding domain superfamily/Winged helix DNA-binding domain"/>
    <property type="match status" value="1"/>
</dbReference>
<evidence type="ECO:0000313" key="2">
    <source>
        <dbReference type="EMBL" id="PKU93097.1"/>
    </source>
</evidence>
<gene>
    <name evidence="2" type="ORF">CQR45_1826</name>
</gene>
<organism evidence="2 3">
    <name type="scientific">Bifidobacterium pseudolongum subsp. globosum</name>
    <dbReference type="NCBI Taxonomy" id="1690"/>
    <lineage>
        <taxon>Bacteria</taxon>
        <taxon>Bacillati</taxon>
        <taxon>Actinomycetota</taxon>
        <taxon>Actinomycetes</taxon>
        <taxon>Bifidobacteriales</taxon>
        <taxon>Bifidobacteriaceae</taxon>
        <taxon>Bifidobacterium</taxon>
    </lineage>
</organism>
<sequence length="293" mass="33204">MILNAVPDGDEEFLSLGKYADKEISDYSTFILLSDFLNVLDWLSKHGKGGLSPFSVGIDGKEPYEIRQIMQRLNNLTVDDFVFQDTVREDVVLAVDGKAAFSGANCFEGALEQVISEFTIRDRDIFVRRYTKAVADSLEVIGEDHGITRERVRQLEIEIHKRIDMVFQRFRIRQKLQSLFGGNVPFLPYGKAVECFPELDSVLPVTNTALANIILYHYKNTFSFEIKDGWVATPSIAGAQTLFRTILSRESNKYGVVSESALTKFTSTNVRSVSLEILKEWLQYSGAAFYKEH</sequence>
<accession>A0A2N3QN26</accession>
<dbReference type="InterPro" id="IPR013324">
    <property type="entry name" value="RNA_pol_sigma_r3/r4-like"/>
</dbReference>
<comment type="caution">
    <text evidence="2">The sequence shown here is derived from an EMBL/GenBank/DDBJ whole genome shotgun (WGS) entry which is preliminary data.</text>
</comment>
<name>A0A2N3QN26_9BIFI</name>
<reference evidence="2 3" key="1">
    <citation type="submission" date="2017-10" db="EMBL/GenBank/DDBJ databases">
        <title>Bifidobacterium genomics.</title>
        <authorList>
            <person name="Lugli G.A."/>
            <person name="Milani C."/>
            <person name="Mancabelli L."/>
        </authorList>
    </citation>
    <scope>NUCLEOTIDE SEQUENCE [LARGE SCALE GENOMIC DNA]</scope>
    <source>
        <strain evidence="2 3">1747B</strain>
    </source>
</reference>
<feature type="domain" description="RNA polymerase sigma-70 region 4" evidence="1">
    <location>
        <begin position="119"/>
        <end position="158"/>
    </location>
</feature>
<evidence type="ECO:0000313" key="3">
    <source>
        <dbReference type="Proteomes" id="UP000233722"/>
    </source>
</evidence>
<feature type="non-terminal residue" evidence="2">
    <location>
        <position position="293"/>
    </location>
</feature>
<protein>
    <submittedName>
        <fullName evidence="2">RNA polymerase subunit sigma</fullName>
    </submittedName>
</protein>
<dbReference type="Proteomes" id="UP000233722">
    <property type="component" value="Unassembled WGS sequence"/>
</dbReference>
<dbReference type="EMBL" id="PCHA01000041">
    <property type="protein sequence ID" value="PKU93097.1"/>
    <property type="molecule type" value="Genomic_DNA"/>
</dbReference>
<dbReference type="InterPro" id="IPR007630">
    <property type="entry name" value="RNA_pol_sigma70_r4"/>
</dbReference>
<dbReference type="Pfam" id="PF04545">
    <property type="entry name" value="Sigma70_r4"/>
    <property type="match status" value="1"/>
</dbReference>
<evidence type="ECO:0000259" key="1">
    <source>
        <dbReference type="Pfam" id="PF04545"/>
    </source>
</evidence>